<feature type="compositionally biased region" description="Low complexity" evidence="2">
    <location>
        <begin position="87"/>
        <end position="106"/>
    </location>
</feature>
<dbReference type="Proteomes" id="UP000618051">
    <property type="component" value="Unassembled WGS sequence"/>
</dbReference>
<dbReference type="CDD" id="cd00054">
    <property type="entry name" value="EGF_CA"/>
    <property type="match status" value="1"/>
</dbReference>
<reference evidence="8" key="3">
    <citation type="submission" date="2022-01" db="EMBL/GenBank/DDBJ databases">
        <authorList>
            <person name="Rubenstein D.R."/>
        </authorList>
    </citation>
    <scope>NUCLEOTIDE SEQUENCE</scope>
    <source>
        <strain evidence="8">SS15</strain>
        <tissue evidence="8">Liver</tissue>
    </source>
</reference>
<evidence type="ECO:0000313" key="8">
    <source>
        <dbReference type="EMBL" id="KAI1241479.1"/>
    </source>
</evidence>
<dbReference type="Gene3D" id="2.10.25.10">
    <property type="entry name" value="Laminin"/>
    <property type="match status" value="1"/>
</dbReference>
<feature type="compositionally biased region" description="Polar residues" evidence="2">
    <location>
        <begin position="63"/>
        <end position="77"/>
    </location>
</feature>
<dbReference type="EMBL" id="JADDUC010000086">
    <property type="protein sequence ID" value="KAG0119428.1"/>
    <property type="molecule type" value="Genomic_DNA"/>
</dbReference>
<keyword evidence="3" id="KW-0732">Signal</keyword>
<keyword evidence="1" id="KW-0245">EGF-like domain</keyword>
<reference evidence="7" key="1">
    <citation type="submission" date="2020-10" db="EMBL/GenBank/DDBJ databases">
        <title>Feather gene expression reveals the developmental basis of iridescence in African starlings.</title>
        <authorList>
            <person name="Rubenstein D.R."/>
        </authorList>
    </citation>
    <scope>NUCLEOTIDE SEQUENCE</scope>
    <source>
        <strain evidence="7">SS15</strain>
        <tissue evidence="7">Liver</tissue>
    </source>
</reference>
<dbReference type="InterPro" id="IPR003961">
    <property type="entry name" value="FN3_dom"/>
</dbReference>
<evidence type="ECO:0000313" key="9">
    <source>
        <dbReference type="Proteomes" id="UP000618051"/>
    </source>
</evidence>
<feature type="signal peptide" evidence="3">
    <location>
        <begin position="1"/>
        <end position="26"/>
    </location>
</feature>
<dbReference type="Gene3D" id="2.60.40.10">
    <property type="entry name" value="Immunoglobulins"/>
    <property type="match status" value="1"/>
</dbReference>
<feature type="compositionally biased region" description="Low complexity" evidence="2">
    <location>
        <begin position="187"/>
        <end position="217"/>
    </location>
</feature>
<evidence type="ECO:0000256" key="2">
    <source>
        <dbReference type="SAM" id="MobiDB-lite"/>
    </source>
</evidence>
<dbReference type="SUPFAM" id="SSF49265">
    <property type="entry name" value="Fibronectin type III"/>
    <property type="match status" value="1"/>
</dbReference>
<comment type="caution">
    <text evidence="7">The sequence shown here is derived from an EMBL/GenBank/DDBJ whole genome shotgun (WGS) entry which is preliminary data.</text>
</comment>
<evidence type="ECO:0000259" key="4">
    <source>
        <dbReference type="PROSITE" id="PS50024"/>
    </source>
</evidence>
<feature type="compositionally biased region" description="Low complexity" evidence="2">
    <location>
        <begin position="153"/>
        <end position="166"/>
    </location>
</feature>
<name>A0A835NNX9_9PASS</name>
<evidence type="ECO:0000259" key="5">
    <source>
        <dbReference type="PROSITE" id="PS50026"/>
    </source>
</evidence>
<feature type="domain" description="Fibronectin type-III" evidence="6">
    <location>
        <begin position="219"/>
        <end position="306"/>
    </location>
</feature>
<feature type="domain" description="EGF-like" evidence="5">
    <location>
        <begin position="473"/>
        <end position="511"/>
    </location>
</feature>
<feature type="chain" id="PRO_5032421718" evidence="3">
    <location>
        <begin position="27"/>
        <end position="523"/>
    </location>
</feature>
<organism evidence="7">
    <name type="scientific">Lamprotornis superbus</name>
    <dbReference type="NCBI Taxonomy" id="245042"/>
    <lineage>
        <taxon>Eukaryota</taxon>
        <taxon>Metazoa</taxon>
        <taxon>Chordata</taxon>
        <taxon>Craniata</taxon>
        <taxon>Vertebrata</taxon>
        <taxon>Euteleostomi</taxon>
        <taxon>Archelosauria</taxon>
        <taxon>Archosauria</taxon>
        <taxon>Dinosauria</taxon>
        <taxon>Saurischia</taxon>
        <taxon>Theropoda</taxon>
        <taxon>Coelurosauria</taxon>
        <taxon>Aves</taxon>
        <taxon>Neognathae</taxon>
        <taxon>Neoaves</taxon>
        <taxon>Telluraves</taxon>
        <taxon>Australaves</taxon>
        <taxon>Passeriformes</taxon>
        <taxon>Sturnidae</taxon>
        <taxon>Lamprotornis</taxon>
    </lineage>
</organism>
<dbReference type="PROSITE" id="PS50853">
    <property type="entry name" value="FN3"/>
    <property type="match status" value="1"/>
</dbReference>
<dbReference type="PROSITE" id="PS50024">
    <property type="entry name" value="SEA"/>
    <property type="match status" value="1"/>
</dbReference>
<dbReference type="EMBL" id="JADDUC020000002">
    <property type="protein sequence ID" value="KAI1241479.1"/>
    <property type="molecule type" value="Genomic_DNA"/>
</dbReference>
<evidence type="ECO:0000256" key="3">
    <source>
        <dbReference type="SAM" id="SignalP"/>
    </source>
</evidence>
<dbReference type="InterPro" id="IPR013783">
    <property type="entry name" value="Ig-like_fold"/>
</dbReference>
<dbReference type="OrthoDB" id="10040649at2759"/>
<feature type="domain" description="SEA" evidence="4">
    <location>
        <begin position="304"/>
        <end position="418"/>
    </location>
</feature>
<dbReference type="InterPro" id="IPR036116">
    <property type="entry name" value="FN3_sf"/>
</dbReference>
<gene>
    <name evidence="8" type="ORF">IHE44_0004952</name>
    <name evidence="7" type="ORF">IHE44_014319</name>
</gene>
<comment type="caution">
    <text evidence="1">Lacks conserved residue(s) required for the propagation of feature annotation.</text>
</comment>
<dbReference type="InterPro" id="IPR000742">
    <property type="entry name" value="EGF"/>
</dbReference>
<feature type="compositionally biased region" description="Polar residues" evidence="2">
    <location>
        <begin position="113"/>
        <end position="137"/>
    </location>
</feature>
<evidence type="ECO:0000313" key="7">
    <source>
        <dbReference type="EMBL" id="KAG0119428.1"/>
    </source>
</evidence>
<evidence type="ECO:0000259" key="6">
    <source>
        <dbReference type="PROSITE" id="PS50853"/>
    </source>
</evidence>
<dbReference type="Pfam" id="PF01390">
    <property type="entry name" value="SEA"/>
    <property type="match status" value="1"/>
</dbReference>
<keyword evidence="9" id="KW-1185">Reference proteome</keyword>
<sequence>MMLSHNEPLLILILILILSWAPSTSSSSSPGVSSAVTPSPQHSSTSSTPGTPLATTSHPPTALVSSPSSPAGVTSAQLPAEPITQGTATPSHVASTSSTSPAPGTTEARLSPSLGSSTEPSTPQLTPTAPTQGQPTLGVTATPSPTGSPSPPVTTASVGSSATTPPGEGDSSTTNQGIRTAEPTARTSHSLPSTSLATPSTTNLSTSTSVNPSSTGTCSPVTLSIQLQNVTSTMIQFSWSPQGGTADSPYTARLLGKPGEMQERILNETSTAFENLLSGRQYQISVDVSTCSKNVSTSLTVQTAAEVYSGTTRITNKDFKPQYQNTSSTEFKEFEEKFIMEITKHLPQKLQELKNGTKIRIVINSIKNGSVIVQFDIVLDVGQNITKPEISDAFTEALNRSTVFDVDLRNTSVEGMNLFITVSLRSSVYFSLVAMSSELGFGWGKANGTWFTSFPNTDLNLCSSCVLFNSTVARNSCEPGFNGCDQNATCTPEGATYSCQCNKGFTDLSPQVPGRVCQQDLPS</sequence>
<dbReference type="PROSITE" id="PS50026">
    <property type="entry name" value="EGF_3"/>
    <property type="match status" value="1"/>
</dbReference>
<evidence type="ECO:0000256" key="1">
    <source>
        <dbReference type="PROSITE-ProRule" id="PRU00076"/>
    </source>
</evidence>
<dbReference type="AlphaFoldDB" id="A0A835NNX9"/>
<feature type="non-terminal residue" evidence="7">
    <location>
        <position position="1"/>
    </location>
</feature>
<accession>A0A835NNX9</accession>
<dbReference type="GO" id="GO:0071944">
    <property type="term" value="C:cell periphery"/>
    <property type="evidence" value="ECO:0007669"/>
    <property type="project" value="UniProtKB-ARBA"/>
</dbReference>
<feature type="compositionally biased region" description="Low complexity" evidence="2">
    <location>
        <begin position="27"/>
        <end position="57"/>
    </location>
</feature>
<proteinExistence type="predicted"/>
<feature type="region of interest" description="Disordered" evidence="2">
    <location>
        <begin position="27"/>
        <end position="218"/>
    </location>
</feature>
<reference evidence="8 9" key="2">
    <citation type="journal article" date="2021" name="J. Hered.">
        <title>Feather Gene Expression Elucidates the Developmental Basis of Plumage Iridescence in African Starlings.</title>
        <authorList>
            <person name="Rubenstein D.R."/>
            <person name="Corvelo A."/>
            <person name="MacManes M.D."/>
            <person name="Maia R."/>
            <person name="Narzisi G."/>
            <person name="Rousaki A."/>
            <person name="Vandenabeele P."/>
            <person name="Shawkey M.D."/>
            <person name="Solomon J."/>
        </authorList>
    </citation>
    <scope>NUCLEOTIDE SEQUENCE [LARGE SCALE GENOMIC DNA]</scope>
    <source>
        <strain evidence="8">SS15</strain>
    </source>
</reference>
<protein>
    <submittedName>
        <fullName evidence="7">Uromodulin-like 1</fullName>
    </submittedName>
</protein>
<dbReference type="InterPro" id="IPR000082">
    <property type="entry name" value="SEA_dom"/>
</dbReference>